<dbReference type="Ensembl" id="ENSAMXT00005020720.1">
    <property type="protein sequence ID" value="ENSAMXP00005018749.1"/>
    <property type="gene ID" value="ENSAMXG00005009753.1"/>
</dbReference>
<dbReference type="InterPro" id="IPR011009">
    <property type="entry name" value="Kinase-like_dom_sf"/>
</dbReference>
<keyword evidence="2 4" id="KW-0547">Nucleotide-binding</keyword>
<feature type="domain" description="Protein kinase" evidence="5">
    <location>
        <begin position="1"/>
        <end position="47"/>
    </location>
</feature>
<dbReference type="PROSITE" id="PS50011">
    <property type="entry name" value="PROTEIN_KINASE_DOM"/>
    <property type="match status" value="1"/>
</dbReference>
<dbReference type="GO" id="GO:0004672">
    <property type="term" value="F:protein kinase activity"/>
    <property type="evidence" value="ECO:0007669"/>
    <property type="project" value="InterPro"/>
</dbReference>
<evidence type="ECO:0000259" key="5">
    <source>
        <dbReference type="PROSITE" id="PS50011"/>
    </source>
</evidence>
<evidence type="ECO:0000313" key="7">
    <source>
        <dbReference type="Proteomes" id="UP000694621"/>
    </source>
</evidence>
<evidence type="ECO:0000256" key="4">
    <source>
        <dbReference type="PROSITE-ProRule" id="PRU10141"/>
    </source>
</evidence>
<dbReference type="PROSITE" id="PS00107">
    <property type="entry name" value="PROTEIN_KINASE_ATP"/>
    <property type="match status" value="1"/>
</dbReference>
<sequence length="47" mass="5233">ILGKELGCGQFGVVLEGFWNGKKVAVKTVREDAMSEEEFKEEAKIMT</sequence>
<accession>A0A8B9HYM5</accession>
<dbReference type="GO" id="GO:0005524">
    <property type="term" value="F:ATP binding"/>
    <property type="evidence" value="ECO:0007669"/>
    <property type="project" value="UniProtKB-UniRule"/>
</dbReference>
<reference evidence="6" key="1">
    <citation type="submission" date="2025-08" db="UniProtKB">
        <authorList>
            <consortium name="Ensembl"/>
        </authorList>
    </citation>
    <scope>IDENTIFICATION</scope>
</reference>
<dbReference type="PANTHER" id="PTHR24418">
    <property type="entry name" value="TYROSINE-PROTEIN KINASE"/>
    <property type="match status" value="1"/>
</dbReference>
<organism evidence="6 7">
    <name type="scientific">Astyanax mexicanus</name>
    <name type="common">Blind cave fish</name>
    <name type="synonym">Astyanax fasciatus mexicanus</name>
    <dbReference type="NCBI Taxonomy" id="7994"/>
    <lineage>
        <taxon>Eukaryota</taxon>
        <taxon>Metazoa</taxon>
        <taxon>Chordata</taxon>
        <taxon>Craniata</taxon>
        <taxon>Vertebrata</taxon>
        <taxon>Euteleostomi</taxon>
        <taxon>Actinopterygii</taxon>
        <taxon>Neopterygii</taxon>
        <taxon>Teleostei</taxon>
        <taxon>Ostariophysi</taxon>
        <taxon>Characiformes</taxon>
        <taxon>Characoidei</taxon>
        <taxon>Acestrorhamphidae</taxon>
        <taxon>Acestrorhamphinae</taxon>
        <taxon>Astyanax</taxon>
    </lineage>
</organism>
<feature type="binding site" evidence="4">
    <location>
        <position position="27"/>
    </location>
    <ligand>
        <name>ATP</name>
        <dbReference type="ChEBI" id="CHEBI:30616"/>
    </ligand>
</feature>
<dbReference type="SUPFAM" id="SSF56112">
    <property type="entry name" value="Protein kinase-like (PK-like)"/>
    <property type="match status" value="1"/>
</dbReference>
<dbReference type="Gene3D" id="3.30.200.20">
    <property type="entry name" value="Phosphorylase Kinase, domain 1"/>
    <property type="match status" value="1"/>
</dbReference>
<evidence type="ECO:0000256" key="1">
    <source>
        <dbReference type="ARBA" id="ARBA00022707"/>
    </source>
</evidence>
<keyword evidence="1" id="KW-0449">Lipoprotein</keyword>
<dbReference type="AlphaFoldDB" id="A0A8B9HYM5"/>
<dbReference type="InterPro" id="IPR000719">
    <property type="entry name" value="Prot_kinase_dom"/>
</dbReference>
<evidence type="ECO:0000256" key="2">
    <source>
        <dbReference type="ARBA" id="ARBA00022741"/>
    </source>
</evidence>
<dbReference type="Pfam" id="PF07714">
    <property type="entry name" value="PK_Tyr_Ser-Thr"/>
    <property type="match status" value="1"/>
</dbReference>
<dbReference type="InterPro" id="IPR001245">
    <property type="entry name" value="Ser-Thr/Tyr_kinase_cat_dom"/>
</dbReference>
<keyword evidence="1" id="KW-0519">Myristate</keyword>
<protein>
    <recommendedName>
        <fullName evidence="5">Protein kinase domain-containing protein</fullName>
    </recommendedName>
</protein>
<name>A0A8B9HYM5_ASTMX</name>
<proteinExistence type="predicted"/>
<dbReference type="InterPro" id="IPR017441">
    <property type="entry name" value="Protein_kinase_ATP_BS"/>
</dbReference>
<keyword evidence="3 4" id="KW-0067">ATP-binding</keyword>
<dbReference type="Proteomes" id="UP000694621">
    <property type="component" value="Unplaced"/>
</dbReference>
<dbReference type="InterPro" id="IPR050198">
    <property type="entry name" value="Non-receptor_tyrosine_kinases"/>
</dbReference>
<evidence type="ECO:0000256" key="3">
    <source>
        <dbReference type="ARBA" id="ARBA00022840"/>
    </source>
</evidence>
<evidence type="ECO:0000313" key="6">
    <source>
        <dbReference type="Ensembl" id="ENSAMXP00005018749.1"/>
    </source>
</evidence>